<evidence type="ECO:0000256" key="7">
    <source>
        <dbReference type="ARBA" id="ARBA00023002"/>
    </source>
</evidence>
<sequence length="553" mass="62391">MSRQEAVVAVRLNDANVVARSIRRRDKSGMVVKWKNWLVNEGTKRFCFMLFVASQLYLFFSTFYTYHFGTRFTIVQTLVGDGIATAKSAAACLNLDCGIILFPVCRTLISKLRVTFLSNIIPFDKNITFHRYVAYAIVFFTWVHCTAHYWNYRMLGLATTHSAEWYALISGPGLTGQVSTLALFLMVTSAAERVRRAHHEIFWYTHHLFLVFFAGLLPHGAFCFVKANKPPLCSVGGNFWKYFVGGGAMYMLERVVRELRARRETKISKVILHPGKVLELQITKRSASMRAGQYIWLQCPAVSPVQWHPFTLTSAPQEGFLSVHVRLVGDWTIGLAKACGVTLTDADKKLEPQLGARAESRVPRILVDGPYGAASEDWMRYEVLLCVGAGIGVTPFASILKTLYFIKTQARGGEGMDRLAHVKQLHFVWVCRETAAFEWFHTLLRTIETEFPDLVQIHLYLTGAMKPDQITNVMIHDTSSGRDALSGLQSMTYYGRPSWDTIFTGLKASYPETDVGVFFCGPKVLSETLHRACNKHTDSGGAGVRFYYNKENF</sequence>
<evidence type="ECO:0000256" key="6">
    <source>
        <dbReference type="ARBA" id="ARBA00022989"/>
    </source>
</evidence>
<dbReference type="GO" id="GO:0043020">
    <property type="term" value="C:NADPH oxidase complex"/>
    <property type="evidence" value="ECO:0007669"/>
    <property type="project" value="TreeGrafter"/>
</dbReference>
<reference evidence="14" key="2">
    <citation type="submission" date="2009-11" db="EMBL/GenBank/DDBJ databases">
        <title>The Genome Sequence of Allomyces macrogynus strain ATCC 38327.</title>
        <authorList>
            <consortium name="The Broad Institute Genome Sequencing Platform"/>
            <person name="Russ C."/>
            <person name="Cuomo C."/>
            <person name="Shea T."/>
            <person name="Young S.K."/>
            <person name="Zeng Q."/>
            <person name="Koehrsen M."/>
            <person name="Haas B."/>
            <person name="Borodovsky M."/>
            <person name="Guigo R."/>
            <person name="Alvarado L."/>
            <person name="Berlin A."/>
            <person name="Borenstein D."/>
            <person name="Chen Z."/>
            <person name="Engels R."/>
            <person name="Freedman E."/>
            <person name="Gellesch M."/>
            <person name="Goldberg J."/>
            <person name="Griggs A."/>
            <person name="Gujja S."/>
            <person name="Heiman D."/>
            <person name="Hepburn T."/>
            <person name="Howarth C."/>
            <person name="Jen D."/>
            <person name="Larson L."/>
            <person name="Lewis B."/>
            <person name="Mehta T."/>
            <person name="Park D."/>
            <person name="Pearson M."/>
            <person name="Roberts A."/>
            <person name="Saif S."/>
            <person name="Shenoy N."/>
            <person name="Sisk P."/>
            <person name="Stolte C."/>
            <person name="Sykes S."/>
            <person name="Walk T."/>
            <person name="White J."/>
            <person name="Yandava C."/>
            <person name="Burger G."/>
            <person name="Gray M.W."/>
            <person name="Holland P.W.H."/>
            <person name="King N."/>
            <person name="Lang F.B.F."/>
            <person name="Roger A.J."/>
            <person name="Ruiz-Trillo I."/>
            <person name="Lander E."/>
            <person name="Nusbaum C."/>
        </authorList>
    </citation>
    <scope>NUCLEOTIDE SEQUENCE [LARGE SCALE GENOMIC DNA]</scope>
    <source>
        <strain evidence="14">ATCC 38327</strain>
    </source>
</reference>
<dbReference type="InterPro" id="IPR013130">
    <property type="entry name" value="Fe3_Rdtase_TM_dom"/>
</dbReference>
<keyword evidence="14" id="KW-1185">Reference proteome</keyword>
<keyword evidence="7" id="KW-0560">Oxidoreductase</keyword>
<keyword evidence="5" id="KW-0249">Electron transport</keyword>
<dbReference type="InterPro" id="IPR050369">
    <property type="entry name" value="RBOH/FRE"/>
</dbReference>
<dbReference type="GO" id="GO:0042554">
    <property type="term" value="P:superoxide anion generation"/>
    <property type="evidence" value="ECO:0007669"/>
    <property type="project" value="TreeGrafter"/>
</dbReference>
<dbReference type="CDD" id="cd06186">
    <property type="entry name" value="NOX_Duox_like_FAD_NADP"/>
    <property type="match status" value="1"/>
</dbReference>
<dbReference type="AlphaFoldDB" id="A0A0L0T9E2"/>
<dbReference type="SFLD" id="SFLDG01169">
    <property type="entry name" value="NADPH_oxidase_subgroup_(NOX)"/>
    <property type="match status" value="1"/>
</dbReference>
<dbReference type="Gene3D" id="3.40.50.80">
    <property type="entry name" value="Nucleotide-binding domain of ferredoxin-NADP reductase (FNR) module"/>
    <property type="match status" value="1"/>
</dbReference>
<dbReference type="SFLD" id="SFLDG01168">
    <property type="entry name" value="Ferric_reductase_subgroup_(FRE"/>
    <property type="match status" value="1"/>
</dbReference>
<keyword evidence="2" id="KW-0349">Heme</keyword>
<name>A0A0L0T9E2_ALLM3</name>
<dbReference type="OrthoDB" id="167398at2759"/>
<dbReference type="STRING" id="578462.A0A0L0T9E2"/>
<dbReference type="SUPFAM" id="SSF52343">
    <property type="entry name" value="Ferredoxin reductase-like, C-terminal NADP-linked domain"/>
    <property type="match status" value="1"/>
</dbReference>
<evidence type="ECO:0000256" key="5">
    <source>
        <dbReference type="ARBA" id="ARBA00022982"/>
    </source>
</evidence>
<dbReference type="GO" id="GO:0016175">
    <property type="term" value="F:superoxide-generating NAD(P)H oxidase activity"/>
    <property type="evidence" value="ECO:0007669"/>
    <property type="project" value="TreeGrafter"/>
</dbReference>
<evidence type="ECO:0000256" key="8">
    <source>
        <dbReference type="ARBA" id="ARBA00023004"/>
    </source>
</evidence>
<feature type="domain" description="FAD-binding FR-type" evidence="12">
    <location>
        <begin position="251"/>
        <end position="377"/>
    </location>
</feature>
<dbReference type="EMBL" id="GG745371">
    <property type="protein sequence ID" value="KNE71330.1"/>
    <property type="molecule type" value="Genomic_DNA"/>
</dbReference>
<keyword evidence="8" id="KW-0408">Iron</keyword>
<dbReference type="InterPro" id="IPR013112">
    <property type="entry name" value="FAD-bd_8"/>
</dbReference>
<keyword evidence="4" id="KW-0479">Metal-binding</keyword>
<dbReference type="FunFam" id="3.40.50.80:FF:000004">
    <property type="entry name" value="NADPH oxidase isoform 2"/>
    <property type="match status" value="1"/>
</dbReference>
<dbReference type="Pfam" id="PF08030">
    <property type="entry name" value="NAD_binding_6"/>
    <property type="match status" value="1"/>
</dbReference>
<evidence type="ECO:0000256" key="4">
    <source>
        <dbReference type="ARBA" id="ARBA00022723"/>
    </source>
</evidence>
<keyword evidence="10 11" id="KW-0472">Membrane</keyword>
<dbReference type="Pfam" id="PF08022">
    <property type="entry name" value="FAD_binding_8"/>
    <property type="match status" value="1"/>
</dbReference>
<evidence type="ECO:0000256" key="10">
    <source>
        <dbReference type="ARBA" id="ARBA00023136"/>
    </source>
</evidence>
<dbReference type="Proteomes" id="UP000054350">
    <property type="component" value="Unassembled WGS sequence"/>
</dbReference>
<dbReference type="GO" id="GO:0006811">
    <property type="term" value="P:monoatomic ion transport"/>
    <property type="evidence" value="ECO:0007669"/>
    <property type="project" value="UniProtKB-KW"/>
</dbReference>
<organism evidence="13 14">
    <name type="scientific">Allomyces macrogynus (strain ATCC 38327)</name>
    <name type="common">Allomyces javanicus var. macrogynus</name>
    <dbReference type="NCBI Taxonomy" id="578462"/>
    <lineage>
        <taxon>Eukaryota</taxon>
        <taxon>Fungi</taxon>
        <taxon>Fungi incertae sedis</taxon>
        <taxon>Blastocladiomycota</taxon>
        <taxon>Blastocladiomycetes</taxon>
        <taxon>Blastocladiales</taxon>
        <taxon>Blastocladiaceae</taxon>
        <taxon>Allomyces</taxon>
    </lineage>
</organism>
<dbReference type="PANTHER" id="PTHR11972">
    <property type="entry name" value="NADPH OXIDASE"/>
    <property type="match status" value="1"/>
</dbReference>
<evidence type="ECO:0000259" key="12">
    <source>
        <dbReference type="PROSITE" id="PS51384"/>
    </source>
</evidence>
<dbReference type="Pfam" id="PF01794">
    <property type="entry name" value="Ferric_reduct"/>
    <property type="match status" value="1"/>
</dbReference>
<dbReference type="SFLD" id="SFLDS00052">
    <property type="entry name" value="Ferric_Reductase_Domain"/>
    <property type="match status" value="1"/>
</dbReference>
<dbReference type="GO" id="GO:0046872">
    <property type="term" value="F:metal ion binding"/>
    <property type="evidence" value="ECO:0007669"/>
    <property type="project" value="UniProtKB-KW"/>
</dbReference>
<evidence type="ECO:0000313" key="13">
    <source>
        <dbReference type="EMBL" id="KNE71330.1"/>
    </source>
</evidence>
<dbReference type="InterPro" id="IPR017938">
    <property type="entry name" value="Riboflavin_synthase-like_b-brl"/>
</dbReference>
<gene>
    <name evidence="13" type="ORF">AMAG_15568</name>
</gene>
<dbReference type="VEuPathDB" id="FungiDB:AMAG_15568"/>
<feature type="transmembrane region" description="Helical" evidence="11">
    <location>
        <begin position="208"/>
        <end position="227"/>
    </location>
</feature>
<dbReference type="PROSITE" id="PS51384">
    <property type="entry name" value="FAD_FR"/>
    <property type="match status" value="1"/>
</dbReference>
<dbReference type="InterPro" id="IPR013121">
    <property type="entry name" value="Fe_red_NAD-bd_6"/>
</dbReference>
<keyword evidence="9" id="KW-0813">Transport</keyword>
<dbReference type="Gene3D" id="2.40.30.10">
    <property type="entry name" value="Translation factors"/>
    <property type="match status" value="1"/>
</dbReference>
<evidence type="ECO:0000256" key="2">
    <source>
        <dbReference type="ARBA" id="ARBA00022617"/>
    </source>
</evidence>
<dbReference type="eggNOG" id="KOG0039">
    <property type="taxonomic scope" value="Eukaryota"/>
</dbReference>
<reference evidence="13 14" key="1">
    <citation type="submission" date="2009-11" db="EMBL/GenBank/DDBJ databases">
        <title>Annotation of Allomyces macrogynus ATCC 38327.</title>
        <authorList>
            <consortium name="The Broad Institute Genome Sequencing Platform"/>
            <person name="Russ C."/>
            <person name="Cuomo C."/>
            <person name="Burger G."/>
            <person name="Gray M.W."/>
            <person name="Holland P.W.H."/>
            <person name="King N."/>
            <person name="Lang F.B.F."/>
            <person name="Roger A.J."/>
            <person name="Ruiz-Trillo I."/>
            <person name="Young S.K."/>
            <person name="Zeng Q."/>
            <person name="Gargeya S."/>
            <person name="Fitzgerald M."/>
            <person name="Haas B."/>
            <person name="Abouelleil A."/>
            <person name="Alvarado L."/>
            <person name="Arachchi H.M."/>
            <person name="Berlin A."/>
            <person name="Chapman S.B."/>
            <person name="Gearin G."/>
            <person name="Goldberg J."/>
            <person name="Griggs A."/>
            <person name="Gujja S."/>
            <person name="Hansen M."/>
            <person name="Heiman D."/>
            <person name="Howarth C."/>
            <person name="Larimer J."/>
            <person name="Lui A."/>
            <person name="MacDonald P.J.P."/>
            <person name="McCowen C."/>
            <person name="Montmayeur A."/>
            <person name="Murphy C."/>
            <person name="Neiman D."/>
            <person name="Pearson M."/>
            <person name="Priest M."/>
            <person name="Roberts A."/>
            <person name="Saif S."/>
            <person name="Shea T."/>
            <person name="Sisk P."/>
            <person name="Stolte C."/>
            <person name="Sykes S."/>
            <person name="Wortman J."/>
            <person name="Nusbaum C."/>
            <person name="Birren B."/>
        </authorList>
    </citation>
    <scope>NUCLEOTIDE SEQUENCE [LARGE SCALE GENOMIC DNA]</scope>
    <source>
        <strain evidence="13 14">ATCC 38327</strain>
    </source>
</reference>
<proteinExistence type="predicted"/>
<keyword evidence="3 11" id="KW-0812">Transmembrane</keyword>
<feature type="transmembrane region" description="Helical" evidence="11">
    <location>
        <begin position="88"/>
        <end position="109"/>
    </location>
</feature>
<feature type="transmembrane region" description="Helical" evidence="11">
    <location>
        <begin position="46"/>
        <end position="68"/>
    </location>
</feature>
<protein>
    <recommendedName>
        <fullName evidence="12">FAD-binding FR-type domain-containing protein</fullName>
    </recommendedName>
</protein>
<dbReference type="SUPFAM" id="SSF63380">
    <property type="entry name" value="Riboflavin synthase domain-like"/>
    <property type="match status" value="1"/>
</dbReference>
<evidence type="ECO:0000256" key="3">
    <source>
        <dbReference type="ARBA" id="ARBA00022692"/>
    </source>
</evidence>
<keyword evidence="9" id="KW-0406">Ion transport</keyword>
<feature type="transmembrane region" description="Helical" evidence="11">
    <location>
        <begin position="165"/>
        <end position="187"/>
    </location>
</feature>
<dbReference type="GO" id="GO:0006952">
    <property type="term" value="P:defense response"/>
    <property type="evidence" value="ECO:0007669"/>
    <property type="project" value="TreeGrafter"/>
</dbReference>
<keyword evidence="6 11" id="KW-1133">Transmembrane helix</keyword>
<evidence type="ECO:0000313" key="14">
    <source>
        <dbReference type="Proteomes" id="UP000054350"/>
    </source>
</evidence>
<dbReference type="PANTHER" id="PTHR11972:SF153">
    <property type="entry name" value="SUPEROXIDE-GENERATING NADPH OXIDASE HEAVY CHAIN SUBUNIT A"/>
    <property type="match status" value="1"/>
</dbReference>
<dbReference type="InterPro" id="IPR017927">
    <property type="entry name" value="FAD-bd_FR_type"/>
</dbReference>
<evidence type="ECO:0000256" key="9">
    <source>
        <dbReference type="ARBA" id="ARBA00023065"/>
    </source>
</evidence>
<feature type="transmembrane region" description="Helical" evidence="11">
    <location>
        <begin position="129"/>
        <end position="150"/>
    </location>
</feature>
<evidence type="ECO:0000256" key="1">
    <source>
        <dbReference type="ARBA" id="ARBA00004141"/>
    </source>
</evidence>
<evidence type="ECO:0000256" key="11">
    <source>
        <dbReference type="SAM" id="Phobius"/>
    </source>
</evidence>
<dbReference type="OMA" id="DENQAIH"/>
<accession>A0A0L0T9E2</accession>
<comment type="subcellular location">
    <subcellularLocation>
        <location evidence="1">Membrane</location>
        <topology evidence="1">Multi-pass membrane protein</topology>
    </subcellularLocation>
</comment>
<dbReference type="InterPro" id="IPR039261">
    <property type="entry name" value="FNR_nucleotide-bd"/>
</dbReference>